<comment type="caution">
    <text evidence="2">The sequence shown here is derived from an EMBL/GenBank/DDBJ whole genome shotgun (WGS) entry which is preliminary data.</text>
</comment>
<sequence length="144" mass="16739">MRDNPYKDLPPLERRPDGSLYRMTPAQKKQAASLVRRECCCCEDGNCIVLDDGDIKAFERTARKYGIDFALKKDSSEQPPRYLVFFKGRDVDVMTQAFKEFSARAVKKQERPSLREQLAQKREQSKAKHREKIKVKTKERGAEL</sequence>
<proteinExistence type="predicted"/>
<reference evidence="2 3" key="1">
    <citation type="submission" date="2022-01" db="EMBL/GenBank/DDBJ databases">
        <title>Collection of gut derived symbiotic bacterial strains cultured from healthy donors.</title>
        <authorList>
            <person name="Lin H."/>
            <person name="Kohout C."/>
            <person name="Waligurski E."/>
            <person name="Pamer E.G."/>
        </authorList>
    </citation>
    <scope>NUCLEOTIDE SEQUENCE [LARGE SCALE GENOMIC DNA]</scope>
    <source>
        <strain evidence="2 3">DFI.7.58</strain>
    </source>
</reference>
<feature type="compositionally biased region" description="Basic and acidic residues" evidence="1">
    <location>
        <begin position="134"/>
        <end position="144"/>
    </location>
</feature>
<keyword evidence="3" id="KW-1185">Reference proteome</keyword>
<dbReference type="Proteomes" id="UP001298681">
    <property type="component" value="Unassembled WGS sequence"/>
</dbReference>
<dbReference type="InterPro" id="IPR024234">
    <property type="entry name" value="DUF3801"/>
</dbReference>
<evidence type="ECO:0000313" key="3">
    <source>
        <dbReference type="Proteomes" id="UP001298681"/>
    </source>
</evidence>
<dbReference type="EMBL" id="JAKNHQ010000010">
    <property type="protein sequence ID" value="MCG4611023.1"/>
    <property type="molecule type" value="Genomic_DNA"/>
</dbReference>
<dbReference type="RefSeq" id="WP_237966845.1">
    <property type="nucleotide sequence ID" value="NZ_JAKNHQ010000010.1"/>
</dbReference>
<evidence type="ECO:0000313" key="2">
    <source>
        <dbReference type="EMBL" id="MCG4611023.1"/>
    </source>
</evidence>
<gene>
    <name evidence="2" type="ORF">L0P57_08765</name>
</gene>
<name>A0ABS9MJP2_9FIRM</name>
<dbReference type="Pfam" id="PF12687">
    <property type="entry name" value="DUF3801"/>
    <property type="match status" value="1"/>
</dbReference>
<accession>A0ABS9MJP2</accession>
<feature type="region of interest" description="Disordered" evidence="1">
    <location>
        <begin position="109"/>
        <end position="144"/>
    </location>
</feature>
<feature type="compositionally biased region" description="Basic and acidic residues" evidence="1">
    <location>
        <begin position="109"/>
        <end position="126"/>
    </location>
</feature>
<protein>
    <submittedName>
        <fullName evidence="2">DUF3801 domain-containing protein</fullName>
    </submittedName>
</protein>
<organism evidence="2 3">
    <name type="scientific">Anaeromassilibacillus senegalensis</name>
    <dbReference type="NCBI Taxonomy" id="1673717"/>
    <lineage>
        <taxon>Bacteria</taxon>
        <taxon>Bacillati</taxon>
        <taxon>Bacillota</taxon>
        <taxon>Clostridia</taxon>
        <taxon>Eubacteriales</taxon>
        <taxon>Acutalibacteraceae</taxon>
        <taxon>Anaeromassilibacillus</taxon>
    </lineage>
</organism>
<evidence type="ECO:0000256" key="1">
    <source>
        <dbReference type="SAM" id="MobiDB-lite"/>
    </source>
</evidence>